<dbReference type="InterPro" id="IPR000620">
    <property type="entry name" value="EamA_dom"/>
</dbReference>
<feature type="transmembrane region" description="Helical" evidence="2">
    <location>
        <begin position="163"/>
        <end position="182"/>
    </location>
</feature>
<organism evidence="4 5">
    <name type="scientific">Chroogloeocystis siderophila 5.2 s.c.1</name>
    <dbReference type="NCBI Taxonomy" id="247279"/>
    <lineage>
        <taxon>Bacteria</taxon>
        <taxon>Bacillati</taxon>
        <taxon>Cyanobacteriota</taxon>
        <taxon>Cyanophyceae</taxon>
        <taxon>Oscillatoriophycideae</taxon>
        <taxon>Chroococcales</taxon>
        <taxon>Chroococcaceae</taxon>
        <taxon>Chroogloeocystis</taxon>
    </lineage>
</organism>
<reference evidence="4 5" key="1">
    <citation type="submission" date="2016-11" db="EMBL/GenBank/DDBJ databases">
        <title>Draft Genome Sequences of Nine Cyanobacterial Strains from Diverse Habitats.</title>
        <authorList>
            <person name="Zhu T."/>
            <person name="Hou S."/>
            <person name="Lu X."/>
            <person name="Hess W.R."/>
        </authorList>
    </citation>
    <scope>NUCLEOTIDE SEQUENCE [LARGE SCALE GENOMIC DNA]</scope>
    <source>
        <strain evidence="4 5">5.2 s.c.1</strain>
    </source>
</reference>
<evidence type="ECO:0000313" key="5">
    <source>
        <dbReference type="Proteomes" id="UP000185984"/>
    </source>
</evidence>
<proteinExistence type="inferred from homology"/>
<dbReference type="Gene3D" id="1.10.3730.20">
    <property type="match status" value="1"/>
</dbReference>
<sequence length="305" mass="32384">MQIWQAPKPWQVGLVLIVGVIGISTASIFVRLAFAAVPEVSSVGFSLVLSAARLTISAILLLPAWHHLHSSLPSRTSVYYALVAGICLALHFATWITSLAFTSIAAASTLVSSTPIWVALLSWLWLREKLSLITLIGIGLALVGGIVIALGNSGVDAVASNRLLGNFLALLGAWMYSLYLLLGRKAQQEGLGLGSYIAIAYTTGALILLPLPGIFGASYTGYPLIVYVYILLIAIFSQMIGHTSLNWGMRWLSPTFVTLAALFEPVGSSFLAYFLLDELPGRLTLLGAASLLVGVACAIVGARQK</sequence>
<feature type="transmembrane region" description="Helical" evidence="2">
    <location>
        <begin position="252"/>
        <end position="276"/>
    </location>
</feature>
<gene>
    <name evidence="4" type="ORF">NIES1031_00545</name>
</gene>
<feature type="transmembrane region" description="Helical" evidence="2">
    <location>
        <begin position="77"/>
        <end position="98"/>
    </location>
</feature>
<comment type="caution">
    <text evidence="4">The sequence shown here is derived from an EMBL/GenBank/DDBJ whole genome shotgun (WGS) entry which is preliminary data.</text>
</comment>
<feature type="transmembrane region" description="Helical" evidence="2">
    <location>
        <begin position="12"/>
        <end position="37"/>
    </location>
</feature>
<dbReference type="PANTHER" id="PTHR22911">
    <property type="entry name" value="ACYL-MALONYL CONDENSING ENZYME-RELATED"/>
    <property type="match status" value="1"/>
</dbReference>
<feature type="transmembrane region" description="Helical" evidence="2">
    <location>
        <begin position="282"/>
        <end position="302"/>
    </location>
</feature>
<keyword evidence="2" id="KW-0812">Transmembrane</keyword>
<protein>
    <submittedName>
        <fullName evidence="4">EamA family transporter</fullName>
    </submittedName>
</protein>
<feature type="transmembrane region" description="Helical" evidence="2">
    <location>
        <begin position="221"/>
        <end position="240"/>
    </location>
</feature>
<evidence type="ECO:0000256" key="2">
    <source>
        <dbReference type="SAM" id="Phobius"/>
    </source>
</evidence>
<dbReference type="InterPro" id="IPR037185">
    <property type="entry name" value="EmrE-like"/>
</dbReference>
<feature type="domain" description="EamA" evidence="3">
    <location>
        <begin position="15"/>
        <end position="148"/>
    </location>
</feature>
<evidence type="ECO:0000313" key="4">
    <source>
        <dbReference type="EMBL" id="OKH29128.1"/>
    </source>
</evidence>
<feature type="transmembrane region" description="Helical" evidence="2">
    <location>
        <begin position="43"/>
        <end position="65"/>
    </location>
</feature>
<accession>A0A1U7HZP4</accession>
<feature type="transmembrane region" description="Helical" evidence="2">
    <location>
        <begin position="104"/>
        <end position="125"/>
    </location>
</feature>
<keyword evidence="5" id="KW-1185">Reference proteome</keyword>
<comment type="similarity">
    <text evidence="1">Belongs to the EamA transporter family.</text>
</comment>
<dbReference type="STRING" id="247279.NIES1031_00545"/>
<feature type="transmembrane region" description="Helical" evidence="2">
    <location>
        <begin position="132"/>
        <end position="151"/>
    </location>
</feature>
<evidence type="ECO:0000259" key="3">
    <source>
        <dbReference type="Pfam" id="PF00892"/>
    </source>
</evidence>
<evidence type="ECO:0000256" key="1">
    <source>
        <dbReference type="ARBA" id="ARBA00007362"/>
    </source>
</evidence>
<dbReference type="Pfam" id="PF00892">
    <property type="entry name" value="EamA"/>
    <property type="match status" value="2"/>
</dbReference>
<dbReference type="SUPFAM" id="SSF103481">
    <property type="entry name" value="Multidrug resistance efflux transporter EmrE"/>
    <property type="match status" value="2"/>
</dbReference>
<dbReference type="OrthoDB" id="9790852at2"/>
<dbReference type="GO" id="GO:0016020">
    <property type="term" value="C:membrane"/>
    <property type="evidence" value="ECO:0007669"/>
    <property type="project" value="InterPro"/>
</dbReference>
<dbReference type="EMBL" id="MRCC01000001">
    <property type="protein sequence ID" value="OKH29128.1"/>
    <property type="molecule type" value="Genomic_DNA"/>
</dbReference>
<dbReference type="Proteomes" id="UP000185984">
    <property type="component" value="Unassembled WGS sequence"/>
</dbReference>
<name>A0A1U7HZP4_9CHRO</name>
<dbReference type="RefSeq" id="WP_073547620.1">
    <property type="nucleotide sequence ID" value="NZ_CAWMVK010000001.1"/>
</dbReference>
<feature type="transmembrane region" description="Helical" evidence="2">
    <location>
        <begin position="194"/>
        <end position="215"/>
    </location>
</feature>
<feature type="domain" description="EamA" evidence="3">
    <location>
        <begin position="164"/>
        <end position="298"/>
    </location>
</feature>
<keyword evidence="2" id="KW-1133">Transmembrane helix</keyword>
<dbReference type="AlphaFoldDB" id="A0A1U7HZP4"/>
<keyword evidence="2" id="KW-0472">Membrane</keyword>
<dbReference type="PANTHER" id="PTHR22911:SF76">
    <property type="entry name" value="EAMA DOMAIN-CONTAINING PROTEIN"/>
    <property type="match status" value="1"/>
</dbReference>